<organism evidence="2 3">
    <name type="scientific">Massilia consociata</name>
    <dbReference type="NCBI Taxonomy" id="760117"/>
    <lineage>
        <taxon>Bacteria</taxon>
        <taxon>Pseudomonadati</taxon>
        <taxon>Pseudomonadota</taxon>
        <taxon>Betaproteobacteria</taxon>
        <taxon>Burkholderiales</taxon>
        <taxon>Oxalobacteraceae</taxon>
        <taxon>Telluria group</taxon>
        <taxon>Massilia</taxon>
    </lineage>
</organism>
<comment type="caution">
    <text evidence="2">The sequence shown here is derived from an EMBL/GenBank/DDBJ whole genome shotgun (WGS) entry which is preliminary data.</text>
</comment>
<feature type="compositionally biased region" description="Basic residues" evidence="1">
    <location>
        <begin position="31"/>
        <end position="42"/>
    </location>
</feature>
<protein>
    <submittedName>
        <fullName evidence="2">Uncharacterized protein</fullName>
    </submittedName>
</protein>
<evidence type="ECO:0000256" key="1">
    <source>
        <dbReference type="SAM" id="MobiDB-lite"/>
    </source>
</evidence>
<reference evidence="2 3" key="1">
    <citation type="submission" date="2024-09" db="EMBL/GenBank/DDBJ databases">
        <authorList>
            <person name="Sun Q."/>
            <person name="Mori K."/>
        </authorList>
    </citation>
    <scope>NUCLEOTIDE SEQUENCE [LARGE SCALE GENOMIC DNA]</scope>
    <source>
        <strain evidence="2 3">CCM 7792</strain>
    </source>
</reference>
<evidence type="ECO:0000313" key="3">
    <source>
        <dbReference type="Proteomes" id="UP001589773"/>
    </source>
</evidence>
<feature type="compositionally biased region" description="Basic and acidic residues" evidence="1">
    <location>
        <begin position="10"/>
        <end position="27"/>
    </location>
</feature>
<dbReference type="Proteomes" id="UP001589773">
    <property type="component" value="Unassembled WGS sequence"/>
</dbReference>
<dbReference type="EMBL" id="JBHLWP010000006">
    <property type="protein sequence ID" value="MFC0251279.1"/>
    <property type="molecule type" value="Genomic_DNA"/>
</dbReference>
<sequence>MPSATSTIKVQRDHKPGPVMSRADHIQHQARPSRRTLSRRSKATSQRRAGPALDAISCCVYHINEEQQA</sequence>
<feature type="region of interest" description="Disordered" evidence="1">
    <location>
        <begin position="1"/>
        <end position="51"/>
    </location>
</feature>
<name>A0ABV6FD61_9BURK</name>
<keyword evidence="3" id="KW-1185">Reference proteome</keyword>
<gene>
    <name evidence="2" type="ORF">ACFFJK_05200</name>
</gene>
<proteinExistence type="predicted"/>
<accession>A0ABV6FD61</accession>
<dbReference type="RefSeq" id="WP_379678081.1">
    <property type="nucleotide sequence ID" value="NZ_JBHLWP010000006.1"/>
</dbReference>
<evidence type="ECO:0000313" key="2">
    <source>
        <dbReference type="EMBL" id="MFC0251279.1"/>
    </source>
</evidence>